<reference evidence="1" key="1">
    <citation type="submission" date="2014-11" db="EMBL/GenBank/DDBJ databases">
        <authorList>
            <person name="Otto D Thomas"/>
            <person name="Naeem Raeece"/>
        </authorList>
    </citation>
    <scope>NUCLEOTIDE SEQUENCE</scope>
</reference>
<accession>A0A0G4IBA1</accession>
<protein>
    <submittedName>
        <fullName evidence="1">Uncharacterized protein</fullName>
    </submittedName>
</protein>
<dbReference type="AlphaFoldDB" id="A0A0G4IBA1"/>
<proteinExistence type="predicted"/>
<evidence type="ECO:0000313" key="1">
    <source>
        <dbReference type="EMBL" id="CEM54452.1"/>
    </source>
</evidence>
<organism evidence="1">
    <name type="scientific">Chromera velia CCMP2878</name>
    <dbReference type="NCBI Taxonomy" id="1169474"/>
    <lineage>
        <taxon>Eukaryota</taxon>
        <taxon>Sar</taxon>
        <taxon>Alveolata</taxon>
        <taxon>Colpodellida</taxon>
        <taxon>Chromeraceae</taxon>
        <taxon>Chromera</taxon>
    </lineage>
</organism>
<gene>
    <name evidence="1" type="ORF">Cvel_12778</name>
</gene>
<dbReference type="PhylomeDB" id="A0A0G4IBA1"/>
<dbReference type="EMBL" id="CDMZ01005788">
    <property type="protein sequence ID" value="CEM54452.1"/>
    <property type="molecule type" value="Genomic_DNA"/>
</dbReference>
<sequence length="217" mass="23065">MKKDRVPQRLSVQQLVEACLIIPRLPRANPAALTEGRGTIVKSAKGEEFVSMAAFAGHAKSAEDPKSAFMDGDERTAQNVGGALVAFMDERDTFAQIVEEKEFVSTVASAATVVIVKGVRFVSMGALARDAKNVKVSGSASTVDSARIVKNARAAKSVNTAVSALRAKSAVVGVFASIRGAEVSVENVRKTTPPLPLECSGKEKLRRFDTKQTPFTD</sequence>
<name>A0A0G4IBA1_9ALVE</name>
<dbReference type="VEuPathDB" id="CryptoDB:Cvel_12778"/>